<dbReference type="PROSITE" id="PS50109">
    <property type="entry name" value="HIS_KIN"/>
    <property type="match status" value="1"/>
</dbReference>
<dbReference type="InterPro" id="IPR050980">
    <property type="entry name" value="2C_sensor_his_kinase"/>
</dbReference>
<accession>A0A3P1SQJ7</accession>
<dbReference type="EC" id="2.7.13.3" evidence="3"/>
<dbReference type="InterPro" id="IPR003661">
    <property type="entry name" value="HisK_dim/P_dom"/>
</dbReference>
<evidence type="ECO:0000256" key="5">
    <source>
        <dbReference type="ARBA" id="ARBA00022519"/>
    </source>
</evidence>
<organism evidence="18 19">
    <name type="scientific">Amphritea balenae</name>
    <dbReference type="NCBI Taxonomy" id="452629"/>
    <lineage>
        <taxon>Bacteria</taxon>
        <taxon>Pseudomonadati</taxon>
        <taxon>Pseudomonadota</taxon>
        <taxon>Gammaproteobacteria</taxon>
        <taxon>Oceanospirillales</taxon>
        <taxon>Oceanospirillaceae</taxon>
        <taxon>Amphritea</taxon>
    </lineage>
</organism>
<keyword evidence="8 15" id="KW-0812">Transmembrane</keyword>
<dbReference type="PRINTS" id="PR00344">
    <property type="entry name" value="BCTRLSENSOR"/>
</dbReference>
<evidence type="ECO:0000256" key="7">
    <source>
        <dbReference type="ARBA" id="ARBA00022679"/>
    </source>
</evidence>
<dbReference type="SMART" id="SM00387">
    <property type="entry name" value="HATPase_c"/>
    <property type="match status" value="1"/>
</dbReference>
<feature type="transmembrane region" description="Helical" evidence="15">
    <location>
        <begin position="12"/>
        <end position="33"/>
    </location>
</feature>
<dbReference type="InterPro" id="IPR036890">
    <property type="entry name" value="HATPase_C_sf"/>
</dbReference>
<dbReference type="AlphaFoldDB" id="A0A3P1SQJ7"/>
<feature type="domain" description="HAMP" evidence="17">
    <location>
        <begin position="200"/>
        <end position="252"/>
    </location>
</feature>
<comment type="subcellular location">
    <subcellularLocation>
        <location evidence="2">Cell inner membrane</location>
        <topology evidence="2">Multi-pass membrane protein</topology>
    </subcellularLocation>
</comment>
<gene>
    <name evidence="18" type="ORF">EHS89_11165</name>
</gene>
<dbReference type="SUPFAM" id="SSF47384">
    <property type="entry name" value="Homodimeric domain of signal transducing histidine kinase"/>
    <property type="match status" value="1"/>
</dbReference>
<evidence type="ECO:0000256" key="12">
    <source>
        <dbReference type="ARBA" id="ARBA00022989"/>
    </source>
</evidence>
<keyword evidence="5" id="KW-0997">Cell inner membrane</keyword>
<evidence type="ECO:0000256" key="8">
    <source>
        <dbReference type="ARBA" id="ARBA00022692"/>
    </source>
</evidence>
<evidence type="ECO:0000256" key="2">
    <source>
        <dbReference type="ARBA" id="ARBA00004429"/>
    </source>
</evidence>
<dbReference type="Pfam" id="PF00512">
    <property type="entry name" value="HisKA"/>
    <property type="match status" value="1"/>
</dbReference>
<evidence type="ECO:0000259" key="17">
    <source>
        <dbReference type="PROSITE" id="PS50885"/>
    </source>
</evidence>
<dbReference type="CDD" id="cd00082">
    <property type="entry name" value="HisKA"/>
    <property type="match status" value="1"/>
</dbReference>
<evidence type="ECO:0000256" key="14">
    <source>
        <dbReference type="ARBA" id="ARBA00023136"/>
    </source>
</evidence>
<dbReference type="GO" id="GO:0005524">
    <property type="term" value="F:ATP binding"/>
    <property type="evidence" value="ECO:0007669"/>
    <property type="project" value="UniProtKB-KW"/>
</dbReference>
<dbReference type="GO" id="GO:0005886">
    <property type="term" value="C:plasma membrane"/>
    <property type="evidence" value="ECO:0007669"/>
    <property type="project" value="UniProtKB-SubCell"/>
</dbReference>
<dbReference type="SMART" id="SM00304">
    <property type="entry name" value="HAMP"/>
    <property type="match status" value="1"/>
</dbReference>
<evidence type="ECO:0000256" key="6">
    <source>
        <dbReference type="ARBA" id="ARBA00022553"/>
    </source>
</evidence>
<dbReference type="SUPFAM" id="SSF55874">
    <property type="entry name" value="ATPase domain of HSP90 chaperone/DNA topoisomerase II/histidine kinase"/>
    <property type="match status" value="1"/>
</dbReference>
<feature type="transmembrane region" description="Helical" evidence="15">
    <location>
        <begin position="177"/>
        <end position="199"/>
    </location>
</feature>
<dbReference type="OrthoDB" id="9804645at2"/>
<keyword evidence="10" id="KW-0418">Kinase</keyword>
<feature type="domain" description="Histidine kinase" evidence="16">
    <location>
        <begin position="260"/>
        <end position="457"/>
    </location>
</feature>
<dbReference type="Proteomes" id="UP000267535">
    <property type="component" value="Unassembled WGS sequence"/>
</dbReference>
<comment type="caution">
    <text evidence="18">The sequence shown here is derived from an EMBL/GenBank/DDBJ whole genome shotgun (WGS) entry which is preliminary data.</text>
</comment>
<evidence type="ECO:0000256" key="13">
    <source>
        <dbReference type="ARBA" id="ARBA00023012"/>
    </source>
</evidence>
<dbReference type="Gene3D" id="1.10.287.130">
    <property type="match status" value="1"/>
</dbReference>
<evidence type="ECO:0000259" key="16">
    <source>
        <dbReference type="PROSITE" id="PS50109"/>
    </source>
</evidence>
<dbReference type="EMBL" id="RQXV01000005">
    <property type="protein sequence ID" value="RRC99393.1"/>
    <property type="molecule type" value="Genomic_DNA"/>
</dbReference>
<keyword evidence="14 15" id="KW-0472">Membrane</keyword>
<reference evidence="18 19" key="1">
    <citation type="submission" date="2018-11" db="EMBL/GenBank/DDBJ databases">
        <title>The draft genome sequence of Amphritea balenae JAMM 1525T.</title>
        <authorList>
            <person name="Fang Z."/>
            <person name="Zhang Y."/>
            <person name="Han X."/>
        </authorList>
    </citation>
    <scope>NUCLEOTIDE SEQUENCE [LARGE SCALE GENOMIC DNA]</scope>
    <source>
        <strain evidence="18 19">JAMM 1525</strain>
    </source>
</reference>
<protein>
    <recommendedName>
        <fullName evidence="3">histidine kinase</fullName>
        <ecNumber evidence="3">2.7.13.3</ecNumber>
    </recommendedName>
</protein>
<dbReference type="InterPro" id="IPR005467">
    <property type="entry name" value="His_kinase_dom"/>
</dbReference>
<dbReference type="Pfam" id="PF02518">
    <property type="entry name" value="HATPase_c"/>
    <property type="match status" value="1"/>
</dbReference>
<name>A0A3P1SQJ7_9GAMM</name>
<keyword evidence="12 15" id="KW-1133">Transmembrane helix</keyword>
<dbReference type="Pfam" id="PF00672">
    <property type="entry name" value="HAMP"/>
    <property type="match status" value="1"/>
</dbReference>
<evidence type="ECO:0000256" key="4">
    <source>
        <dbReference type="ARBA" id="ARBA00022475"/>
    </source>
</evidence>
<dbReference type="PANTHER" id="PTHR44936">
    <property type="entry name" value="SENSOR PROTEIN CREC"/>
    <property type="match status" value="1"/>
</dbReference>
<evidence type="ECO:0000313" key="18">
    <source>
        <dbReference type="EMBL" id="RRC99393.1"/>
    </source>
</evidence>
<keyword evidence="4" id="KW-1003">Cell membrane</keyword>
<dbReference type="GO" id="GO:0000155">
    <property type="term" value="F:phosphorelay sensor kinase activity"/>
    <property type="evidence" value="ECO:0007669"/>
    <property type="project" value="InterPro"/>
</dbReference>
<dbReference type="CDD" id="cd00075">
    <property type="entry name" value="HATPase"/>
    <property type="match status" value="1"/>
</dbReference>
<dbReference type="InterPro" id="IPR036097">
    <property type="entry name" value="HisK_dim/P_sf"/>
</dbReference>
<keyword evidence="9" id="KW-0547">Nucleotide-binding</keyword>
<dbReference type="PANTHER" id="PTHR44936:SF5">
    <property type="entry name" value="SENSOR HISTIDINE KINASE ENVZ"/>
    <property type="match status" value="1"/>
</dbReference>
<evidence type="ECO:0000313" key="19">
    <source>
        <dbReference type="Proteomes" id="UP000267535"/>
    </source>
</evidence>
<evidence type="ECO:0000256" key="11">
    <source>
        <dbReference type="ARBA" id="ARBA00022840"/>
    </source>
</evidence>
<dbReference type="CDD" id="cd06225">
    <property type="entry name" value="HAMP"/>
    <property type="match status" value="1"/>
</dbReference>
<evidence type="ECO:0000256" key="10">
    <source>
        <dbReference type="ARBA" id="ARBA00022777"/>
    </source>
</evidence>
<evidence type="ECO:0000256" key="1">
    <source>
        <dbReference type="ARBA" id="ARBA00000085"/>
    </source>
</evidence>
<evidence type="ECO:0000256" key="3">
    <source>
        <dbReference type="ARBA" id="ARBA00012438"/>
    </source>
</evidence>
<comment type="catalytic activity">
    <reaction evidence="1">
        <text>ATP + protein L-histidine = ADP + protein N-phospho-L-histidine.</text>
        <dbReference type="EC" id="2.7.13.3"/>
    </reaction>
</comment>
<dbReference type="PROSITE" id="PS50885">
    <property type="entry name" value="HAMP"/>
    <property type="match status" value="1"/>
</dbReference>
<dbReference type="RefSeq" id="WP_124926231.1">
    <property type="nucleotide sequence ID" value="NZ_BMOH01000004.1"/>
</dbReference>
<keyword evidence="13" id="KW-0902">Two-component regulatory system</keyword>
<dbReference type="InterPro" id="IPR003594">
    <property type="entry name" value="HATPase_dom"/>
</dbReference>
<dbReference type="Gene3D" id="3.30.565.10">
    <property type="entry name" value="Histidine kinase-like ATPase, C-terminal domain"/>
    <property type="match status" value="1"/>
</dbReference>
<dbReference type="InterPro" id="IPR004358">
    <property type="entry name" value="Sig_transdc_His_kin-like_C"/>
</dbReference>
<keyword evidence="19" id="KW-1185">Reference proteome</keyword>
<keyword evidence="7" id="KW-0808">Transferase</keyword>
<sequence length="457" mass="51570">MIRYLQKSLPGRMIGVLILVFGLVNAATVYIFFEELGRAIRWTHMEDLVARTTSLERLLNEMPVELHSEILSSVSTERFQFEIQPVAAVDDENIAEQEHPLYQQLLSESVTPPNQFSLSIGPRYYWCYSWVRNLLQPQLFFDDSYDGRRPIVIISIRRGEQGWLNSVLMTKSAFPGWMIAVLVALSLFTLTVIAVVVVVRRVTRPMDVLAVASEQFGRGETIAPLPEQGPEDVRRTVRAFNRMRDRLDRYVKNRTQMLAAISHDLRTPMTSLRLQAEFIGDDKTRNRILGTLDEMQEMTEATLAFTQEDTTCEDSRSIDLAALIDSLCEDLKEVGLSVSCDEIARTPYNCRPGAIKRALTNLIENACHYGGTARVSLKQDADELQIQVRDEGPGIPESEWERVFDPFVRLESSRNRNTGGIGLGMSIARTVAHAHGGDVSLRNLKSEGLEVRVSLPL</sequence>
<proteinExistence type="predicted"/>
<keyword evidence="6" id="KW-0597">Phosphoprotein</keyword>
<keyword evidence="11" id="KW-0067">ATP-binding</keyword>
<dbReference type="SMART" id="SM00388">
    <property type="entry name" value="HisKA"/>
    <property type="match status" value="1"/>
</dbReference>
<evidence type="ECO:0000256" key="15">
    <source>
        <dbReference type="SAM" id="Phobius"/>
    </source>
</evidence>
<dbReference type="InterPro" id="IPR003660">
    <property type="entry name" value="HAMP_dom"/>
</dbReference>
<evidence type="ECO:0000256" key="9">
    <source>
        <dbReference type="ARBA" id="ARBA00022741"/>
    </source>
</evidence>